<feature type="transmembrane region" description="Helical" evidence="1">
    <location>
        <begin position="97"/>
        <end position="115"/>
    </location>
</feature>
<feature type="transmembrane region" description="Helical" evidence="1">
    <location>
        <begin position="20"/>
        <end position="42"/>
    </location>
</feature>
<accession>A0A5C3P2C4</accession>
<evidence type="ECO:0000256" key="1">
    <source>
        <dbReference type="SAM" id="Phobius"/>
    </source>
</evidence>
<name>A0A5C3P2C4_9APHY</name>
<dbReference type="InParanoid" id="A0A5C3P2C4"/>
<dbReference type="EMBL" id="ML211378">
    <property type="protein sequence ID" value="TFK83631.1"/>
    <property type="molecule type" value="Genomic_DNA"/>
</dbReference>
<organism evidence="2 3">
    <name type="scientific">Polyporus arcularius HHB13444</name>
    <dbReference type="NCBI Taxonomy" id="1314778"/>
    <lineage>
        <taxon>Eukaryota</taxon>
        <taxon>Fungi</taxon>
        <taxon>Dikarya</taxon>
        <taxon>Basidiomycota</taxon>
        <taxon>Agaricomycotina</taxon>
        <taxon>Agaricomycetes</taxon>
        <taxon>Polyporales</taxon>
        <taxon>Polyporaceae</taxon>
        <taxon>Polyporus</taxon>
    </lineage>
</organism>
<reference evidence="2 3" key="1">
    <citation type="journal article" date="2019" name="Nat. Ecol. Evol.">
        <title>Megaphylogeny resolves global patterns of mushroom evolution.</title>
        <authorList>
            <person name="Varga T."/>
            <person name="Krizsan K."/>
            <person name="Foldi C."/>
            <person name="Dima B."/>
            <person name="Sanchez-Garcia M."/>
            <person name="Sanchez-Ramirez S."/>
            <person name="Szollosi G.J."/>
            <person name="Szarkandi J.G."/>
            <person name="Papp V."/>
            <person name="Albert L."/>
            <person name="Andreopoulos W."/>
            <person name="Angelini C."/>
            <person name="Antonin V."/>
            <person name="Barry K.W."/>
            <person name="Bougher N.L."/>
            <person name="Buchanan P."/>
            <person name="Buyck B."/>
            <person name="Bense V."/>
            <person name="Catcheside P."/>
            <person name="Chovatia M."/>
            <person name="Cooper J."/>
            <person name="Damon W."/>
            <person name="Desjardin D."/>
            <person name="Finy P."/>
            <person name="Geml J."/>
            <person name="Haridas S."/>
            <person name="Hughes K."/>
            <person name="Justo A."/>
            <person name="Karasinski D."/>
            <person name="Kautmanova I."/>
            <person name="Kiss B."/>
            <person name="Kocsube S."/>
            <person name="Kotiranta H."/>
            <person name="LaButti K.M."/>
            <person name="Lechner B.E."/>
            <person name="Liimatainen K."/>
            <person name="Lipzen A."/>
            <person name="Lukacs Z."/>
            <person name="Mihaltcheva S."/>
            <person name="Morgado L.N."/>
            <person name="Niskanen T."/>
            <person name="Noordeloos M.E."/>
            <person name="Ohm R.A."/>
            <person name="Ortiz-Santana B."/>
            <person name="Ovrebo C."/>
            <person name="Racz N."/>
            <person name="Riley R."/>
            <person name="Savchenko A."/>
            <person name="Shiryaev A."/>
            <person name="Soop K."/>
            <person name="Spirin V."/>
            <person name="Szebenyi C."/>
            <person name="Tomsovsky M."/>
            <person name="Tulloss R.E."/>
            <person name="Uehling J."/>
            <person name="Grigoriev I.V."/>
            <person name="Vagvolgyi C."/>
            <person name="Papp T."/>
            <person name="Martin F.M."/>
            <person name="Miettinen O."/>
            <person name="Hibbett D.S."/>
            <person name="Nagy L.G."/>
        </authorList>
    </citation>
    <scope>NUCLEOTIDE SEQUENCE [LARGE SCALE GENOMIC DNA]</scope>
    <source>
        <strain evidence="2 3">HHB13444</strain>
    </source>
</reference>
<keyword evidence="3" id="KW-1185">Reference proteome</keyword>
<keyword evidence="1" id="KW-0472">Membrane</keyword>
<keyword evidence="1" id="KW-0812">Transmembrane</keyword>
<evidence type="ECO:0000313" key="3">
    <source>
        <dbReference type="Proteomes" id="UP000308197"/>
    </source>
</evidence>
<evidence type="ECO:0000313" key="2">
    <source>
        <dbReference type="EMBL" id="TFK83631.1"/>
    </source>
</evidence>
<proteinExistence type="predicted"/>
<feature type="transmembrane region" description="Helical" evidence="1">
    <location>
        <begin position="219"/>
        <end position="240"/>
    </location>
</feature>
<gene>
    <name evidence="2" type="ORF">K466DRAFT_254741</name>
</gene>
<sequence>MTQMAPPSTDPVLGLRPEEGLSLLLIGTVWSSFLIPVVVLLFHFSDSPFRRRPVFLFNTFSVILGLVEVAVIIHTFSSFVLDPSARISSTVLTVFSSFVYLIPPCVQSVLLFRVISGCIARHLSTRTTIAVCSPTVAVKCARVTIASILLARLHGHFGGPPDSDGASVAAWWQSDMTYVQVLWFLQLCDDIYVSSLLAMEPSSCLKSRRTLSHCSPRKLASMALASFAIPILLDICQVVQSFLHLRFAAEVYIPLVNGYVQIICVLVATICPAENQHSSIPGAPHDSEASLGSSMGSQIPYSVGEHRFQQLTSPSVKEAFSESIRDSNTAVGEEDAEERLKWLAELGKERTRGPSLATAATFDNTGQPAPVFYAV</sequence>
<dbReference type="Proteomes" id="UP000308197">
    <property type="component" value="Unassembled WGS sequence"/>
</dbReference>
<feature type="transmembrane region" description="Helical" evidence="1">
    <location>
        <begin position="252"/>
        <end position="271"/>
    </location>
</feature>
<protein>
    <submittedName>
        <fullName evidence="2">Uncharacterized protein</fullName>
    </submittedName>
</protein>
<keyword evidence="1" id="KW-1133">Transmembrane helix</keyword>
<dbReference type="AlphaFoldDB" id="A0A5C3P2C4"/>
<feature type="transmembrane region" description="Helical" evidence="1">
    <location>
        <begin position="54"/>
        <end position="77"/>
    </location>
</feature>